<evidence type="ECO:0000313" key="1">
    <source>
        <dbReference type="EMBL" id="KAK8061522.1"/>
    </source>
</evidence>
<proteinExistence type="predicted"/>
<accession>A0ABR1US68</accession>
<reference evidence="1 2" key="1">
    <citation type="submission" date="2023-01" db="EMBL/GenBank/DDBJ databases">
        <title>Analysis of 21 Apiospora genomes using comparative genomics revels a genus with tremendous synthesis potential of carbohydrate active enzymes and secondary metabolites.</title>
        <authorList>
            <person name="Sorensen T."/>
        </authorList>
    </citation>
    <scope>NUCLEOTIDE SEQUENCE [LARGE SCALE GENOMIC DNA]</scope>
    <source>
        <strain evidence="1 2">CBS 135458</strain>
    </source>
</reference>
<dbReference type="RefSeq" id="XP_066714784.1">
    <property type="nucleotide sequence ID" value="XM_066859297.1"/>
</dbReference>
<dbReference type="Proteomes" id="UP001480595">
    <property type="component" value="Unassembled WGS sequence"/>
</dbReference>
<name>A0ABR1US68_9PEZI</name>
<comment type="caution">
    <text evidence="1">The sequence shown here is derived from an EMBL/GenBank/DDBJ whole genome shotgun (WGS) entry which is preliminary data.</text>
</comment>
<sequence length="91" mass="10105">MPLGSASARGEILLLRKVLFFLDEEFKKALDRNVDEEDRPADEHQEMHCPVPVLALAGDTPGYSQMVPVGSIFVNSSALLSNRVQPLKKNR</sequence>
<keyword evidence="2" id="KW-1185">Reference proteome</keyword>
<dbReference type="EMBL" id="JAQQWL010000008">
    <property type="protein sequence ID" value="KAK8061522.1"/>
    <property type="molecule type" value="Genomic_DNA"/>
</dbReference>
<protein>
    <submittedName>
        <fullName evidence="1">Uncharacterized protein</fullName>
    </submittedName>
</protein>
<organism evidence="1 2">
    <name type="scientific">Apiospora phragmitis</name>
    <dbReference type="NCBI Taxonomy" id="2905665"/>
    <lineage>
        <taxon>Eukaryota</taxon>
        <taxon>Fungi</taxon>
        <taxon>Dikarya</taxon>
        <taxon>Ascomycota</taxon>
        <taxon>Pezizomycotina</taxon>
        <taxon>Sordariomycetes</taxon>
        <taxon>Xylariomycetidae</taxon>
        <taxon>Amphisphaeriales</taxon>
        <taxon>Apiosporaceae</taxon>
        <taxon>Apiospora</taxon>
    </lineage>
</organism>
<gene>
    <name evidence="1" type="ORF">PG994_007888</name>
</gene>
<dbReference type="GeneID" id="92092360"/>
<evidence type="ECO:0000313" key="2">
    <source>
        <dbReference type="Proteomes" id="UP001480595"/>
    </source>
</evidence>